<proteinExistence type="predicted"/>
<sequence length="46" mass="5140">MGSHGNNILDGSIFGILHFGYRQVLLPLNGKLSQMAFRVTTMEVYL</sequence>
<comment type="caution">
    <text evidence="1">The sequence shown here is derived from an EMBL/GenBank/DDBJ whole genome shotgun (WGS) entry which is preliminary data.</text>
</comment>
<evidence type="ECO:0000313" key="1">
    <source>
        <dbReference type="EMBL" id="KAF5758630.1"/>
    </source>
</evidence>
<dbReference type="Gramene" id="mRNA:HanXRQr2_Chr16g0731381">
    <property type="protein sequence ID" value="mRNA:HanXRQr2_Chr16g0731381"/>
    <property type="gene ID" value="HanXRQr2_Chr16g0731381"/>
</dbReference>
<dbReference type="AlphaFoldDB" id="A0A9K3DP55"/>
<dbReference type="Proteomes" id="UP000215914">
    <property type="component" value="Unassembled WGS sequence"/>
</dbReference>
<protein>
    <submittedName>
        <fullName evidence="1">Uncharacterized protein</fullName>
    </submittedName>
</protein>
<accession>A0A9K3DP55</accession>
<evidence type="ECO:0000313" key="2">
    <source>
        <dbReference type="Proteomes" id="UP000215914"/>
    </source>
</evidence>
<dbReference type="EMBL" id="MNCJ02000331">
    <property type="protein sequence ID" value="KAF5758630.1"/>
    <property type="molecule type" value="Genomic_DNA"/>
</dbReference>
<reference evidence="1" key="2">
    <citation type="submission" date="2020-06" db="EMBL/GenBank/DDBJ databases">
        <title>Helianthus annuus Genome sequencing and assembly Release 2.</title>
        <authorList>
            <person name="Gouzy J."/>
            <person name="Langlade N."/>
            <person name="Munos S."/>
        </authorList>
    </citation>
    <scope>NUCLEOTIDE SEQUENCE</scope>
    <source>
        <tissue evidence="1">Leaves</tissue>
    </source>
</reference>
<keyword evidence="2" id="KW-1185">Reference proteome</keyword>
<organism evidence="1 2">
    <name type="scientific">Helianthus annuus</name>
    <name type="common">Common sunflower</name>
    <dbReference type="NCBI Taxonomy" id="4232"/>
    <lineage>
        <taxon>Eukaryota</taxon>
        <taxon>Viridiplantae</taxon>
        <taxon>Streptophyta</taxon>
        <taxon>Embryophyta</taxon>
        <taxon>Tracheophyta</taxon>
        <taxon>Spermatophyta</taxon>
        <taxon>Magnoliopsida</taxon>
        <taxon>eudicotyledons</taxon>
        <taxon>Gunneridae</taxon>
        <taxon>Pentapetalae</taxon>
        <taxon>asterids</taxon>
        <taxon>campanulids</taxon>
        <taxon>Asterales</taxon>
        <taxon>Asteraceae</taxon>
        <taxon>Asteroideae</taxon>
        <taxon>Heliantheae alliance</taxon>
        <taxon>Heliantheae</taxon>
        <taxon>Helianthus</taxon>
    </lineage>
</organism>
<reference evidence="1" key="1">
    <citation type="journal article" date="2017" name="Nature">
        <title>The sunflower genome provides insights into oil metabolism, flowering and Asterid evolution.</title>
        <authorList>
            <person name="Badouin H."/>
            <person name="Gouzy J."/>
            <person name="Grassa C.J."/>
            <person name="Murat F."/>
            <person name="Staton S.E."/>
            <person name="Cottret L."/>
            <person name="Lelandais-Briere C."/>
            <person name="Owens G.L."/>
            <person name="Carrere S."/>
            <person name="Mayjonade B."/>
            <person name="Legrand L."/>
            <person name="Gill N."/>
            <person name="Kane N.C."/>
            <person name="Bowers J.E."/>
            <person name="Hubner S."/>
            <person name="Bellec A."/>
            <person name="Berard A."/>
            <person name="Berges H."/>
            <person name="Blanchet N."/>
            <person name="Boniface M.C."/>
            <person name="Brunel D."/>
            <person name="Catrice O."/>
            <person name="Chaidir N."/>
            <person name="Claudel C."/>
            <person name="Donnadieu C."/>
            <person name="Faraut T."/>
            <person name="Fievet G."/>
            <person name="Helmstetter N."/>
            <person name="King M."/>
            <person name="Knapp S.J."/>
            <person name="Lai Z."/>
            <person name="Le Paslier M.C."/>
            <person name="Lippi Y."/>
            <person name="Lorenzon L."/>
            <person name="Mandel J.R."/>
            <person name="Marage G."/>
            <person name="Marchand G."/>
            <person name="Marquand E."/>
            <person name="Bret-Mestries E."/>
            <person name="Morien E."/>
            <person name="Nambeesan S."/>
            <person name="Nguyen T."/>
            <person name="Pegot-Espagnet P."/>
            <person name="Pouilly N."/>
            <person name="Raftis F."/>
            <person name="Sallet E."/>
            <person name="Schiex T."/>
            <person name="Thomas J."/>
            <person name="Vandecasteele C."/>
            <person name="Vares D."/>
            <person name="Vear F."/>
            <person name="Vautrin S."/>
            <person name="Crespi M."/>
            <person name="Mangin B."/>
            <person name="Burke J.M."/>
            <person name="Salse J."/>
            <person name="Munos S."/>
            <person name="Vincourt P."/>
            <person name="Rieseberg L.H."/>
            <person name="Langlade N.B."/>
        </authorList>
    </citation>
    <scope>NUCLEOTIDE SEQUENCE</scope>
    <source>
        <tissue evidence="1">Leaves</tissue>
    </source>
</reference>
<gene>
    <name evidence="1" type="ORF">HanXRQr2_Chr16g0731381</name>
</gene>
<name>A0A9K3DP55_HELAN</name>